<feature type="region of interest" description="Disordered" evidence="1">
    <location>
        <begin position="45"/>
        <end position="102"/>
    </location>
</feature>
<feature type="compositionally biased region" description="Polar residues" evidence="1">
    <location>
        <begin position="47"/>
        <end position="57"/>
    </location>
</feature>
<dbReference type="EMBL" id="CM010723">
    <property type="protein sequence ID" value="RZC76538.1"/>
    <property type="molecule type" value="Genomic_DNA"/>
</dbReference>
<dbReference type="Proteomes" id="UP000316621">
    <property type="component" value="Chromosome 9"/>
</dbReference>
<organism evidence="2 3">
    <name type="scientific">Papaver somniferum</name>
    <name type="common">Opium poppy</name>
    <dbReference type="NCBI Taxonomy" id="3469"/>
    <lineage>
        <taxon>Eukaryota</taxon>
        <taxon>Viridiplantae</taxon>
        <taxon>Streptophyta</taxon>
        <taxon>Embryophyta</taxon>
        <taxon>Tracheophyta</taxon>
        <taxon>Spermatophyta</taxon>
        <taxon>Magnoliopsida</taxon>
        <taxon>Ranunculales</taxon>
        <taxon>Papaveraceae</taxon>
        <taxon>Papaveroideae</taxon>
        <taxon>Papaver</taxon>
    </lineage>
</organism>
<dbReference type="Gramene" id="RZC76538">
    <property type="protein sequence ID" value="RZC76538"/>
    <property type="gene ID" value="C5167_000673"/>
</dbReference>
<sequence>MSLKFNVLVDLASANDEESKVVNEWVDNKIEELKANSIELEKIKLNAENQGDTSVPNVRNPPKKKRIRRKRSKRLKAKRARKRTKTKPSTKPSQDIITNIPDLSLNDIPVTQESVATPTPSYPHDISHQQHTKATRGRVGMYMPVPAEAPYINPPYVNC</sequence>
<accession>A0A4Y7KWJ1</accession>
<reference evidence="2 3" key="1">
    <citation type="journal article" date="2018" name="Science">
        <title>The opium poppy genome and morphinan production.</title>
        <authorList>
            <person name="Guo L."/>
            <person name="Winzer T."/>
            <person name="Yang X."/>
            <person name="Li Y."/>
            <person name="Ning Z."/>
            <person name="He Z."/>
            <person name="Teodor R."/>
            <person name="Lu Y."/>
            <person name="Bowser T.A."/>
            <person name="Graham I.A."/>
            <person name="Ye K."/>
        </authorList>
    </citation>
    <scope>NUCLEOTIDE SEQUENCE [LARGE SCALE GENOMIC DNA]</scope>
    <source>
        <strain evidence="3">cv. HN1</strain>
        <tissue evidence="2">Leaves</tissue>
    </source>
</reference>
<proteinExistence type="predicted"/>
<evidence type="ECO:0000256" key="1">
    <source>
        <dbReference type="SAM" id="MobiDB-lite"/>
    </source>
</evidence>
<evidence type="ECO:0000313" key="2">
    <source>
        <dbReference type="EMBL" id="RZC76538.1"/>
    </source>
</evidence>
<name>A0A4Y7KWJ1_PAPSO</name>
<protein>
    <submittedName>
        <fullName evidence="2">Uncharacterized protein</fullName>
    </submittedName>
</protein>
<keyword evidence="3" id="KW-1185">Reference proteome</keyword>
<evidence type="ECO:0000313" key="3">
    <source>
        <dbReference type="Proteomes" id="UP000316621"/>
    </source>
</evidence>
<gene>
    <name evidence="2" type="ORF">C5167_000673</name>
</gene>
<feature type="compositionally biased region" description="Basic residues" evidence="1">
    <location>
        <begin position="61"/>
        <end position="88"/>
    </location>
</feature>
<dbReference type="AlphaFoldDB" id="A0A4Y7KWJ1"/>